<protein>
    <submittedName>
        <fullName evidence="1">Uncharacterized protein</fullName>
    </submittedName>
</protein>
<dbReference type="AlphaFoldDB" id="A0A368GXC1"/>
<sequence length="87" mass="9923">MFFSTKKRLDACEFYETIKAKLNDIQHFFTGNTDGLRDQQLQLQQLQQFDEISISFGHHSAYCELSEQIAGNEGSELSTEEKSAKNG</sequence>
<reference evidence="1 2" key="1">
    <citation type="submission" date="2014-10" db="EMBL/GenBank/DDBJ databases">
        <title>Draft genome of the hookworm Ancylostoma caninum.</title>
        <authorList>
            <person name="Mitreva M."/>
        </authorList>
    </citation>
    <scope>NUCLEOTIDE SEQUENCE [LARGE SCALE GENOMIC DNA]</scope>
    <source>
        <strain evidence="1 2">Baltimore</strain>
    </source>
</reference>
<gene>
    <name evidence="1" type="ORF">ANCCAN_05928</name>
</gene>
<name>A0A368GXC1_ANCCA</name>
<dbReference type="Proteomes" id="UP000252519">
    <property type="component" value="Unassembled WGS sequence"/>
</dbReference>
<comment type="caution">
    <text evidence="1">The sequence shown here is derived from an EMBL/GenBank/DDBJ whole genome shotgun (WGS) entry which is preliminary data.</text>
</comment>
<keyword evidence="2" id="KW-1185">Reference proteome</keyword>
<dbReference type="EMBL" id="JOJR01000053">
    <property type="protein sequence ID" value="RCN47989.1"/>
    <property type="molecule type" value="Genomic_DNA"/>
</dbReference>
<evidence type="ECO:0000313" key="2">
    <source>
        <dbReference type="Proteomes" id="UP000252519"/>
    </source>
</evidence>
<proteinExistence type="predicted"/>
<evidence type="ECO:0000313" key="1">
    <source>
        <dbReference type="EMBL" id="RCN47989.1"/>
    </source>
</evidence>
<organism evidence="1 2">
    <name type="scientific">Ancylostoma caninum</name>
    <name type="common">Dog hookworm</name>
    <dbReference type="NCBI Taxonomy" id="29170"/>
    <lineage>
        <taxon>Eukaryota</taxon>
        <taxon>Metazoa</taxon>
        <taxon>Ecdysozoa</taxon>
        <taxon>Nematoda</taxon>
        <taxon>Chromadorea</taxon>
        <taxon>Rhabditida</taxon>
        <taxon>Rhabditina</taxon>
        <taxon>Rhabditomorpha</taxon>
        <taxon>Strongyloidea</taxon>
        <taxon>Ancylostomatidae</taxon>
        <taxon>Ancylostomatinae</taxon>
        <taxon>Ancylostoma</taxon>
    </lineage>
</organism>
<accession>A0A368GXC1</accession>